<dbReference type="AlphaFoldDB" id="A0A2I1NBL8"/>
<name>A0A2I1NBL8_9BACT</name>
<feature type="signal peptide" evidence="1">
    <location>
        <begin position="1"/>
        <end position="19"/>
    </location>
</feature>
<evidence type="ECO:0008006" key="4">
    <source>
        <dbReference type="Google" id="ProtNLM"/>
    </source>
</evidence>
<keyword evidence="1" id="KW-0732">Signal</keyword>
<feature type="chain" id="PRO_5014178014" description="Periplasmic protein" evidence="1">
    <location>
        <begin position="20"/>
        <end position="183"/>
    </location>
</feature>
<comment type="caution">
    <text evidence="2">The sequence shown here is derived from an EMBL/GenBank/DDBJ whole genome shotgun (WGS) entry which is preliminary data.</text>
</comment>
<accession>A0A2I1NBL8</accession>
<evidence type="ECO:0000313" key="2">
    <source>
        <dbReference type="EMBL" id="PKZ29787.1"/>
    </source>
</evidence>
<gene>
    <name evidence="2" type="ORF">CYJ41_02535</name>
</gene>
<dbReference type="RefSeq" id="WP_101636795.1">
    <property type="nucleotide sequence ID" value="NZ_PKHU01000002.1"/>
</dbReference>
<dbReference type="Proteomes" id="UP000234639">
    <property type="component" value="Unassembled WGS sequence"/>
</dbReference>
<evidence type="ECO:0000256" key="1">
    <source>
        <dbReference type="SAM" id="SignalP"/>
    </source>
</evidence>
<proteinExistence type="predicted"/>
<dbReference type="EMBL" id="PKHU01000002">
    <property type="protein sequence ID" value="PKZ29787.1"/>
    <property type="molecule type" value="Genomic_DNA"/>
</dbReference>
<organism evidence="2 3">
    <name type="scientific">Campylobacter ureolyticus</name>
    <dbReference type="NCBI Taxonomy" id="827"/>
    <lineage>
        <taxon>Bacteria</taxon>
        <taxon>Pseudomonadati</taxon>
        <taxon>Campylobacterota</taxon>
        <taxon>Epsilonproteobacteria</taxon>
        <taxon>Campylobacterales</taxon>
        <taxon>Campylobacteraceae</taxon>
        <taxon>Campylobacter</taxon>
    </lineage>
</organism>
<reference evidence="2 3" key="1">
    <citation type="submission" date="2017-12" db="EMBL/GenBank/DDBJ databases">
        <title>Phylogenetic diversity of female urinary microbiome.</title>
        <authorList>
            <person name="Thomas-White K."/>
            <person name="Wolfe A.J."/>
        </authorList>
    </citation>
    <scope>NUCLEOTIDE SEQUENCE [LARGE SCALE GENOMIC DNA]</scope>
    <source>
        <strain evidence="2 3">UMB0112</strain>
    </source>
</reference>
<protein>
    <recommendedName>
        <fullName evidence="4">Periplasmic protein</fullName>
    </recommendedName>
</protein>
<sequence length="183" mass="20971">MKKLVLTLLVALGFCFANSIDEIKVGDVDSLSKAGFEIKKKASVDGLDMSKECLSFHNKMKENLKGKTKEEVRAFKNEIYIKTYDELAKLSKDDRAKFDMKICSKYLKNDFHAKRNSCMYSQNMMGNFEGCKNNLKGCNKGFECPKTGKKCQKMDQNYSCKKHNDCAKKDFDNFPKKQRKCGC</sequence>
<evidence type="ECO:0000313" key="3">
    <source>
        <dbReference type="Proteomes" id="UP000234639"/>
    </source>
</evidence>